<keyword evidence="4" id="KW-0413">Isomerase</keyword>
<dbReference type="AlphaFoldDB" id="A0AA88GMU1"/>
<dbReference type="GO" id="GO:0031119">
    <property type="term" value="P:tRNA pseudouridine synthesis"/>
    <property type="evidence" value="ECO:0007669"/>
    <property type="project" value="TreeGrafter"/>
</dbReference>
<evidence type="ECO:0000256" key="4">
    <source>
        <dbReference type="ARBA" id="ARBA00023235"/>
    </source>
</evidence>
<dbReference type="InterPro" id="IPR020103">
    <property type="entry name" value="PsdUridine_synth_cat_dom_sf"/>
</dbReference>
<evidence type="ECO:0000259" key="9">
    <source>
        <dbReference type="Pfam" id="PF21238"/>
    </source>
</evidence>
<reference evidence="10 11" key="1">
    <citation type="journal article" date="2018" name="BMC Genomics">
        <title>The genome of Naegleria lovaniensis, the basis for a comparative approach to unravel pathogenicity factors of the human pathogenic amoeba N. fowleri.</title>
        <authorList>
            <person name="Liechti N."/>
            <person name="Schurch N."/>
            <person name="Bruggmann R."/>
            <person name="Wittwer M."/>
        </authorList>
    </citation>
    <scope>NUCLEOTIDE SEQUENCE [LARGE SCALE GENOMIC DNA]</scope>
    <source>
        <strain evidence="10 11">ATCC 30569</strain>
    </source>
</reference>
<gene>
    <name evidence="10" type="ORF">C9374_005671</name>
</gene>
<dbReference type="SUPFAM" id="SSF55120">
    <property type="entry name" value="Pseudouridine synthase"/>
    <property type="match status" value="1"/>
</dbReference>
<evidence type="ECO:0000256" key="2">
    <source>
        <dbReference type="ARBA" id="ARBA00012787"/>
    </source>
</evidence>
<feature type="region of interest" description="Disordered" evidence="8">
    <location>
        <begin position="225"/>
        <end position="244"/>
    </location>
</feature>
<protein>
    <recommendedName>
        <fullName evidence="2">tRNA pseudouridine(55) synthase</fullName>
        <ecNumber evidence="2">5.4.99.25</ecNumber>
    </recommendedName>
    <alternativeName>
        <fullName evidence="7">tRNA pseudouridine 55 synthase</fullName>
    </alternativeName>
    <alternativeName>
        <fullName evidence="5">tRNA pseudouridylate synthase</fullName>
    </alternativeName>
    <alternativeName>
        <fullName evidence="6">tRNA-uridine isomerase</fullName>
    </alternativeName>
</protein>
<evidence type="ECO:0000313" key="10">
    <source>
        <dbReference type="EMBL" id="KAG2381879.1"/>
    </source>
</evidence>
<sequence>MTSLPEADIKQIIEKAGQLGCCLRCALCYLDLFKMNIAMYSKTEAELVEALLGNVKMDCSDDHHRTSDTVHATSSDECKYKDEASVKLLTGRCKICFGAFQDEYLHQRLPLQMEKVYNEYDTQFLNEFHVSLSYSPHFQMREHCFKFLLSRQVTSQKVQQLLQSQPPLDRKRLLKTTVSDIFEKMMRRKIGNDSLRANPQSAPLLIEIKLNDEYLLKVNSEKEQIEDDKMSPMKKKRKKNKNDRANNVNLQMVLKMNTLDQLENVIQTEIPDCWRSDLSDLNSAASIGCDKEFLSVTGLHSVIYISGYYRKLERGLPQSPWVMRGSKEDEQNTRSVDTYIGEPVMKYTLADSYKFDSSGREDKNVRMLGNGRPFVFAVHNPRRCHFSTEQVQEIENTINTKANGSIQVHTIQIHFDNTVCQKMKAGAEEKKKNYRCVVWCEADMMKEDSISPSNQDFAEPLQQRMTSFLESIKDLEIGQKTPLRVLHRRALHIRKKIIHSIKCVEFLNAHTLVLDLSTSAGTYVKEFINGDFGRTEPSFGTLLSQFFAKPTPFNAQILQLDVMDIEMAL</sequence>
<dbReference type="GO" id="GO:0003723">
    <property type="term" value="F:RNA binding"/>
    <property type="evidence" value="ECO:0007669"/>
    <property type="project" value="InterPro"/>
</dbReference>
<evidence type="ECO:0000256" key="8">
    <source>
        <dbReference type="SAM" id="MobiDB-lite"/>
    </source>
</evidence>
<dbReference type="EMBL" id="PYSW02000025">
    <property type="protein sequence ID" value="KAG2381879.1"/>
    <property type="molecule type" value="Genomic_DNA"/>
</dbReference>
<dbReference type="Proteomes" id="UP000816034">
    <property type="component" value="Unassembled WGS sequence"/>
</dbReference>
<dbReference type="PANTHER" id="PTHR21568:SF0">
    <property type="entry name" value="TRNA PSEUDOURIDINE SYNTHASE PUS10"/>
    <property type="match status" value="1"/>
</dbReference>
<evidence type="ECO:0000256" key="1">
    <source>
        <dbReference type="ARBA" id="ARBA00009652"/>
    </source>
</evidence>
<dbReference type="Gene3D" id="3.30.70.3190">
    <property type="match status" value="1"/>
</dbReference>
<evidence type="ECO:0000313" key="11">
    <source>
        <dbReference type="Proteomes" id="UP000816034"/>
    </source>
</evidence>
<comment type="caution">
    <text evidence="10">The sequence shown here is derived from an EMBL/GenBank/DDBJ whole genome shotgun (WGS) entry which is preliminary data.</text>
</comment>
<dbReference type="GO" id="GO:0160148">
    <property type="term" value="F:tRNA pseudouridine(55) synthase activity"/>
    <property type="evidence" value="ECO:0007669"/>
    <property type="project" value="UniProtKB-EC"/>
</dbReference>
<evidence type="ECO:0000256" key="3">
    <source>
        <dbReference type="ARBA" id="ARBA00022694"/>
    </source>
</evidence>
<dbReference type="PANTHER" id="PTHR21568">
    <property type="entry name" value="TRNA PSEUDOURIDINE SYNTHASE PUS10"/>
    <property type="match status" value="1"/>
</dbReference>
<evidence type="ECO:0000256" key="6">
    <source>
        <dbReference type="ARBA" id="ARBA00079393"/>
    </source>
</evidence>
<name>A0AA88GMU1_NAELO</name>
<keyword evidence="11" id="KW-1185">Reference proteome</keyword>
<evidence type="ECO:0000256" key="7">
    <source>
        <dbReference type="ARBA" id="ARBA00083669"/>
    </source>
</evidence>
<dbReference type="Pfam" id="PF21238">
    <property type="entry name" value="Pus10_C"/>
    <property type="match status" value="1"/>
</dbReference>
<evidence type="ECO:0000256" key="5">
    <source>
        <dbReference type="ARBA" id="ARBA00075270"/>
    </source>
</evidence>
<keyword evidence="3" id="KW-0819">tRNA processing</keyword>
<dbReference type="InterPro" id="IPR039894">
    <property type="entry name" value="Pus10-like"/>
</dbReference>
<dbReference type="InterPro" id="IPR048741">
    <property type="entry name" value="Pus10-like_C"/>
</dbReference>
<dbReference type="Gene3D" id="3.30.70.2510">
    <property type="match status" value="1"/>
</dbReference>
<accession>A0AA88GMU1</accession>
<feature type="compositionally biased region" description="Basic residues" evidence="8">
    <location>
        <begin position="232"/>
        <end position="241"/>
    </location>
</feature>
<feature type="domain" description="Pus10-like C-terminal" evidence="9">
    <location>
        <begin position="304"/>
        <end position="566"/>
    </location>
</feature>
<comment type="similarity">
    <text evidence="1">Belongs to the pseudouridine synthase Pus10 family.</text>
</comment>
<dbReference type="FunFam" id="3.30.70.2510:FF:000001">
    <property type="entry name" value="tRNA pseudouridine synthase Pus10"/>
    <property type="match status" value="1"/>
</dbReference>
<proteinExistence type="inferred from homology"/>
<dbReference type="EC" id="5.4.99.25" evidence="2"/>
<organism evidence="10 11">
    <name type="scientific">Naegleria lovaniensis</name>
    <name type="common">Amoeba</name>
    <dbReference type="NCBI Taxonomy" id="51637"/>
    <lineage>
        <taxon>Eukaryota</taxon>
        <taxon>Discoba</taxon>
        <taxon>Heterolobosea</taxon>
        <taxon>Tetramitia</taxon>
        <taxon>Eutetramitia</taxon>
        <taxon>Vahlkampfiidae</taxon>
        <taxon>Naegleria</taxon>
    </lineage>
</organism>
<dbReference type="FunFam" id="3.30.70.3190:FF:000001">
    <property type="entry name" value="tRNA pseudouridine synthase Pus10"/>
    <property type="match status" value="1"/>
</dbReference>
<dbReference type="GeneID" id="68098126"/>
<dbReference type="RefSeq" id="XP_044547558.1">
    <property type="nucleotide sequence ID" value="XM_044695447.1"/>
</dbReference>